<evidence type="ECO:0000259" key="3">
    <source>
        <dbReference type="PROSITE" id="PS51456"/>
    </source>
</evidence>
<dbReference type="GO" id="GO:0005524">
    <property type="term" value="F:ATP binding"/>
    <property type="evidence" value="ECO:0007669"/>
    <property type="project" value="InterPro"/>
</dbReference>
<evidence type="ECO:0000256" key="1">
    <source>
        <dbReference type="PROSITE-ProRule" id="PRU00782"/>
    </source>
</evidence>
<reference evidence="4" key="2">
    <citation type="submission" date="2020-05" db="UniProtKB">
        <authorList>
            <consortium name="EnsemblMetazoa"/>
        </authorList>
    </citation>
    <scope>IDENTIFICATION</scope>
    <source>
        <strain evidence="4">maculatus3</strain>
    </source>
</reference>
<dbReference type="GO" id="GO:0003774">
    <property type="term" value="F:cytoskeletal motor activity"/>
    <property type="evidence" value="ECO:0007669"/>
    <property type="project" value="InterPro"/>
</dbReference>
<keyword evidence="1" id="KW-0518">Myosin</keyword>
<keyword evidence="1" id="KW-0505">Motor protein</keyword>
<keyword evidence="5" id="KW-1185">Reference proteome</keyword>
<evidence type="ECO:0000313" key="4">
    <source>
        <dbReference type="EnsemblMetazoa" id="AMAM013001-PA"/>
    </source>
</evidence>
<comment type="similarity">
    <text evidence="1">Belongs to the TRAFAC class myosin-kinesin ATPase superfamily. Myosin family.</text>
</comment>
<evidence type="ECO:0000256" key="2">
    <source>
        <dbReference type="SAM" id="MobiDB-lite"/>
    </source>
</evidence>
<dbReference type="VEuPathDB" id="VectorBase:AMAM013001"/>
<dbReference type="Gene3D" id="6.20.240.20">
    <property type="match status" value="1"/>
</dbReference>
<keyword evidence="1" id="KW-0009">Actin-binding</keyword>
<dbReference type="Proteomes" id="UP000075901">
    <property type="component" value="Unassembled WGS sequence"/>
</dbReference>
<organism evidence="4 5">
    <name type="scientific">Anopheles maculatus</name>
    <dbReference type="NCBI Taxonomy" id="74869"/>
    <lineage>
        <taxon>Eukaryota</taxon>
        <taxon>Metazoa</taxon>
        <taxon>Ecdysozoa</taxon>
        <taxon>Arthropoda</taxon>
        <taxon>Hexapoda</taxon>
        <taxon>Insecta</taxon>
        <taxon>Pterygota</taxon>
        <taxon>Neoptera</taxon>
        <taxon>Endopterygota</taxon>
        <taxon>Diptera</taxon>
        <taxon>Nematocera</taxon>
        <taxon>Culicoidea</taxon>
        <taxon>Culicidae</taxon>
        <taxon>Anophelinae</taxon>
        <taxon>Anopheles</taxon>
        <taxon>Anopheles maculatus group</taxon>
    </lineage>
</organism>
<sequence>MLDEEQLLNPQPPVSSKGDGSAGDDFDDEGGTGGAGGSDERDGRFLERLFAAYGDRESRETLLLRASVPTGSCDVVLQHLLGTNPVLYSVTSWLREAAAQAHYMPQRALNCLRDSVKPEINGLFVGTLGGAMDSLAFGGGGSSQQLQQQSHRRMSSIRRTYTGTGFPKRNSVIVQVKYTVDCLIDTLRRTGMHFVYCYLPQHNGGTAMMATGTAGVALEQQLQHQSSPADHSGSRQDDIINIPLLRSQLRGSQMLDFARLYRLGFPISVPLAEFVIRFGLLAEGGTTAGTNGANANGEAAMVDSILNNCEVDSSVYRIGTSQVSE</sequence>
<dbReference type="GO" id="GO:0016459">
    <property type="term" value="C:myosin complex"/>
    <property type="evidence" value="ECO:0007669"/>
    <property type="project" value="UniProtKB-KW"/>
</dbReference>
<reference evidence="5" key="1">
    <citation type="submission" date="2013-09" db="EMBL/GenBank/DDBJ databases">
        <title>The Genome Sequence of Anopheles maculatus species B.</title>
        <authorList>
            <consortium name="The Broad Institute Genomics Platform"/>
            <person name="Neafsey D.E."/>
            <person name="Besansky N."/>
            <person name="Howell P."/>
            <person name="Walton C."/>
            <person name="Young S.K."/>
            <person name="Zeng Q."/>
            <person name="Gargeya S."/>
            <person name="Fitzgerald M."/>
            <person name="Haas B."/>
            <person name="Abouelleil A."/>
            <person name="Allen A.W."/>
            <person name="Alvarado L."/>
            <person name="Arachchi H.M."/>
            <person name="Berlin A.M."/>
            <person name="Chapman S.B."/>
            <person name="Gainer-Dewar J."/>
            <person name="Goldberg J."/>
            <person name="Griggs A."/>
            <person name="Gujja S."/>
            <person name="Hansen M."/>
            <person name="Howarth C."/>
            <person name="Imamovic A."/>
            <person name="Ireland A."/>
            <person name="Larimer J."/>
            <person name="McCowan C."/>
            <person name="Murphy C."/>
            <person name="Pearson M."/>
            <person name="Poon T.W."/>
            <person name="Priest M."/>
            <person name="Roberts A."/>
            <person name="Saif S."/>
            <person name="Shea T."/>
            <person name="Sisk P."/>
            <person name="Sykes S."/>
            <person name="Wortman J."/>
            <person name="Nusbaum C."/>
            <person name="Birren B."/>
        </authorList>
    </citation>
    <scope>NUCLEOTIDE SEQUENCE [LARGE SCALE GENOMIC DNA]</scope>
    <source>
        <strain evidence="5">maculatus3</strain>
    </source>
</reference>
<dbReference type="InterPro" id="IPR001609">
    <property type="entry name" value="Myosin_head_motor_dom-like"/>
</dbReference>
<dbReference type="AlphaFoldDB" id="A0A182STC6"/>
<accession>A0A182STC6</accession>
<dbReference type="EnsemblMetazoa" id="AMAM013001-RA">
    <property type="protein sequence ID" value="AMAM013001-PA"/>
    <property type="gene ID" value="AMAM013001"/>
</dbReference>
<proteinExistence type="inferred from homology"/>
<protein>
    <recommendedName>
        <fullName evidence="3">Myosin motor domain-containing protein</fullName>
    </recommendedName>
</protein>
<evidence type="ECO:0000313" key="5">
    <source>
        <dbReference type="Proteomes" id="UP000075901"/>
    </source>
</evidence>
<dbReference type="PROSITE" id="PS51456">
    <property type="entry name" value="MYOSIN_MOTOR"/>
    <property type="match status" value="1"/>
</dbReference>
<dbReference type="Gene3D" id="1.20.58.530">
    <property type="match status" value="1"/>
</dbReference>
<dbReference type="GO" id="GO:0003779">
    <property type="term" value="F:actin binding"/>
    <property type="evidence" value="ECO:0007669"/>
    <property type="project" value="UniProtKB-KW"/>
</dbReference>
<feature type="region of interest" description="Disordered" evidence="2">
    <location>
        <begin position="1"/>
        <end position="41"/>
    </location>
</feature>
<name>A0A182STC6_9DIPT</name>
<dbReference type="SUPFAM" id="SSF52540">
    <property type="entry name" value="P-loop containing nucleoside triphosphate hydrolases"/>
    <property type="match status" value="1"/>
</dbReference>
<dbReference type="InterPro" id="IPR027417">
    <property type="entry name" value="P-loop_NTPase"/>
</dbReference>
<comment type="caution">
    <text evidence="1">Lacks conserved residue(s) required for the propagation of feature annotation.</text>
</comment>
<feature type="domain" description="Myosin motor" evidence="3">
    <location>
        <begin position="1"/>
        <end position="325"/>
    </location>
</feature>